<accession>A0A5B7GGN7</accession>
<dbReference type="PROSITE" id="PS50060">
    <property type="entry name" value="MAM_2"/>
    <property type="match status" value="2"/>
</dbReference>
<dbReference type="InterPro" id="IPR051560">
    <property type="entry name" value="MAM_domain-containing"/>
</dbReference>
<dbReference type="Gene3D" id="2.60.120.200">
    <property type="match status" value="2"/>
</dbReference>
<dbReference type="InterPro" id="IPR013320">
    <property type="entry name" value="ConA-like_dom_sf"/>
</dbReference>
<evidence type="ECO:0000256" key="1">
    <source>
        <dbReference type="SAM" id="MobiDB-lite"/>
    </source>
</evidence>
<dbReference type="PANTHER" id="PTHR23282">
    <property type="entry name" value="APICAL ENDOSOMAL GLYCOPROTEIN PRECURSOR"/>
    <property type="match status" value="1"/>
</dbReference>
<evidence type="ECO:0000313" key="3">
    <source>
        <dbReference type="EMBL" id="MPC59450.1"/>
    </source>
</evidence>
<dbReference type="PANTHER" id="PTHR23282:SF101">
    <property type="entry name" value="MAM DOMAIN-CONTAINING PROTEIN"/>
    <property type="match status" value="1"/>
</dbReference>
<evidence type="ECO:0000313" key="4">
    <source>
        <dbReference type="Proteomes" id="UP000324222"/>
    </source>
</evidence>
<protein>
    <submittedName>
        <fullName evidence="3">MAM and LDL-receptor class A domain-containing protein 1</fullName>
    </submittedName>
</protein>
<dbReference type="Pfam" id="PF00629">
    <property type="entry name" value="MAM"/>
    <property type="match status" value="2"/>
</dbReference>
<feature type="region of interest" description="Disordered" evidence="1">
    <location>
        <begin position="323"/>
        <end position="349"/>
    </location>
</feature>
<dbReference type="GO" id="GO:0016020">
    <property type="term" value="C:membrane"/>
    <property type="evidence" value="ECO:0007669"/>
    <property type="project" value="InterPro"/>
</dbReference>
<dbReference type="EMBL" id="VSRR010016571">
    <property type="protein sequence ID" value="MPC59450.1"/>
    <property type="molecule type" value="Genomic_DNA"/>
</dbReference>
<dbReference type="InterPro" id="IPR000998">
    <property type="entry name" value="MAM_dom"/>
</dbReference>
<evidence type="ECO:0000259" key="2">
    <source>
        <dbReference type="PROSITE" id="PS50060"/>
    </source>
</evidence>
<dbReference type="SUPFAM" id="SSF49899">
    <property type="entry name" value="Concanavalin A-like lectins/glucanases"/>
    <property type="match status" value="2"/>
</dbReference>
<keyword evidence="3" id="KW-0675">Receptor</keyword>
<proteinExistence type="predicted"/>
<feature type="compositionally biased region" description="Low complexity" evidence="1">
    <location>
        <begin position="333"/>
        <end position="348"/>
    </location>
</feature>
<keyword evidence="4" id="KW-1185">Reference proteome</keyword>
<reference evidence="3 4" key="1">
    <citation type="submission" date="2019-05" db="EMBL/GenBank/DDBJ databases">
        <title>Another draft genome of Portunus trituberculatus and its Hox gene families provides insights of decapod evolution.</title>
        <authorList>
            <person name="Jeong J.-H."/>
            <person name="Song I."/>
            <person name="Kim S."/>
            <person name="Choi T."/>
            <person name="Kim D."/>
            <person name="Ryu S."/>
            <person name="Kim W."/>
        </authorList>
    </citation>
    <scope>NUCLEOTIDE SEQUENCE [LARGE SCALE GENOMIC DNA]</scope>
    <source>
        <tissue evidence="3">Muscle</tissue>
    </source>
</reference>
<comment type="caution">
    <text evidence="3">The sequence shown here is derived from an EMBL/GenBank/DDBJ whole genome shotgun (WGS) entry which is preliminary data.</text>
</comment>
<dbReference type="Proteomes" id="UP000324222">
    <property type="component" value="Unassembled WGS sequence"/>
</dbReference>
<organism evidence="3 4">
    <name type="scientific">Portunus trituberculatus</name>
    <name type="common">Swimming crab</name>
    <name type="synonym">Neptunus trituberculatus</name>
    <dbReference type="NCBI Taxonomy" id="210409"/>
    <lineage>
        <taxon>Eukaryota</taxon>
        <taxon>Metazoa</taxon>
        <taxon>Ecdysozoa</taxon>
        <taxon>Arthropoda</taxon>
        <taxon>Crustacea</taxon>
        <taxon>Multicrustacea</taxon>
        <taxon>Malacostraca</taxon>
        <taxon>Eumalacostraca</taxon>
        <taxon>Eucarida</taxon>
        <taxon>Decapoda</taxon>
        <taxon>Pleocyemata</taxon>
        <taxon>Brachyura</taxon>
        <taxon>Eubrachyura</taxon>
        <taxon>Portunoidea</taxon>
        <taxon>Portunidae</taxon>
        <taxon>Portuninae</taxon>
        <taxon>Portunus</taxon>
    </lineage>
</organism>
<name>A0A5B7GGN7_PORTR</name>
<gene>
    <name evidence="3" type="primary">MLRP1_3</name>
    <name evidence="3" type="ORF">E2C01_053469</name>
</gene>
<dbReference type="SMART" id="SM00137">
    <property type="entry name" value="MAM"/>
    <property type="match status" value="1"/>
</dbReference>
<sequence length="357" mass="39401">MFGLQLDWEVEVMDEDSIILVDNIMVSSGGCPVQSQSCDFEYEDGHDKYCGGQYIVADFSKASGGSETTRMYGPQVRPDSTCFSFWFILDVHEAATLRVVLNDTSEVAFMTELGTGGMWQLGASEVGRFGSHGNAVFEVFSSAIHRGYVAIDDVKMENSKMCPVDGRCDFEKDTCGWRNTGNLQWVFSKLEPDENGPSTETHLMFVTPGDDLVGYMATLTSPILLPDFNCVRFWFKKAEEAPVSLRVVVTPGPAYLGEHFEVTLWVLPDTITSDWQEGQLSIPHYSVDAIQVYIEAKRLEGSWSGGHNEGLVHIDDVEVSRSSECSTVPPEASTKTTTPSSHLTTTPKGVLCQLPQE</sequence>
<dbReference type="AlphaFoldDB" id="A0A5B7GGN7"/>
<feature type="domain" description="MAM" evidence="2">
    <location>
        <begin position="166"/>
        <end position="327"/>
    </location>
</feature>
<feature type="domain" description="MAM" evidence="2">
    <location>
        <begin position="41"/>
        <end position="164"/>
    </location>
</feature>